<dbReference type="AlphaFoldDB" id="A0A8C6KS33"/>
<evidence type="ECO:0000313" key="2">
    <source>
        <dbReference type="Ensembl" id="ENSNFUP00015008307.1"/>
    </source>
</evidence>
<proteinExistence type="predicted"/>
<dbReference type="Ensembl" id="ENSNFUT00015008736.1">
    <property type="protein sequence ID" value="ENSNFUP00015008307.1"/>
    <property type="gene ID" value="ENSNFUG00015004066.1"/>
</dbReference>
<evidence type="ECO:0000256" key="1">
    <source>
        <dbReference type="SAM" id="Coils"/>
    </source>
</evidence>
<evidence type="ECO:0000313" key="3">
    <source>
        <dbReference type="Proteomes" id="UP000694548"/>
    </source>
</evidence>
<accession>A0A8C6KS33</accession>
<reference evidence="2" key="3">
    <citation type="submission" date="2025-09" db="UniProtKB">
        <authorList>
            <consortium name="Ensembl"/>
        </authorList>
    </citation>
    <scope>IDENTIFICATION</scope>
</reference>
<organism evidence="2 3">
    <name type="scientific">Nothobranchius furzeri</name>
    <name type="common">Turquoise killifish</name>
    <dbReference type="NCBI Taxonomy" id="105023"/>
    <lineage>
        <taxon>Eukaryota</taxon>
        <taxon>Metazoa</taxon>
        <taxon>Chordata</taxon>
        <taxon>Craniata</taxon>
        <taxon>Vertebrata</taxon>
        <taxon>Euteleostomi</taxon>
        <taxon>Actinopterygii</taxon>
        <taxon>Neopterygii</taxon>
        <taxon>Teleostei</taxon>
        <taxon>Neoteleostei</taxon>
        <taxon>Acanthomorphata</taxon>
        <taxon>Ovalentaria</taxon>
        <taxon>Atherinomorphae</taxon>
        <taxon>Cyprinodontiformes</taxon>
        <taxon>Nothobranchiidae</taxon>
        <taxon>Nothobranchius</taxon>
    </lineage>
</organism>
<keyword evidence="1" id="KW-0175">Coiled coil</keyword>
<reference evidence="2" key="2">
    <citation type="submission" date="2025-08" db="UniProtKB">
        <authorList>
            <consortium name="Ensembl"/>
        </authorList>
    </citation>
    <scope>IDENTIFICATION</scope>
</reference>
<dbReference type="Proteomes" id="UP000694548">
    <property type="component" value="Chromosome sgr01"/>
</dbReference>
<dbReference type="GeneTree" id="ENSGT00530000063534"/>
<sequence>QRQHPKRSESTQAELVHKMEQLEVNLAKCERQLLEKELLVKQVTQLSEPLRQQVENCKQDSLILAKKLNEVRTNIVSTNHRLMAISAELSIKQAAALSQQQQIKDKELQVRQDHVTHLPYSSQCRPHILEANGWNQMPNGKYTTAEARPDSYIPQNDPLGLPRPYGALAPCKPTKTRGQHETHPYSLKIYLLK</sequence>
<gene>
    <name evidence="2" type="primary">CCDC146</name>
    <name evidence="2" type="synonym">ccdc146</name>
</gene>
<feature type="coiled-coil region" evidence="1">
    <location>
        <begin position="12"/>
        <end position="39"/>
    </location>
</feature>
<reference evidence="2" key="1">
    <citation type="submission" date="2014-08" db="EMBL/GenBank/DDBJ databases">
        <authorList>
            <person name="Senf B."/>
            <person name="Petzold A."/>
            <person name="Downie B.R."/>
            <person name="Koch P."/>
            <person name="Platzer M."/>
        </authorList>
    </citation>
    <scope>NUCLEOTIDE SEQUENCE [LARGE SCALE GENOMIC DNA]</scope>
    <source>
        <strain evidence="2">GRZ</strain>
    </source>
</reference>
<protein>
    <submittedName>
        <fullName evidence="2">Coiled-coil domain containing 146</fullName>
    </submittedName>
</protein>
<keyword evidence="3" id="KW-1185">Reference proteome</keyword>
<name>A0A8C6KS33_NOTFU</name>